<dbReference type="AlphaFoldDB" id="A0A848B2A7"/>
<dbReference type="SUPFAM" id="SSF88713">
    <property type="entry name" value="Glycoside hydrolase/deacetylase"/>
    <property type="match status" value="1"/>
</dbReference>
<comment type="caution">
    <text evidence="1">The sequence shown here is derived from an EMBL/GenBank/DDBJ whole genome shotgun (WGS) entry which is preliminary data.</text>
</comment>
<dbReference type="Pfam" id="PF09960">
    <property type="entry name" value="DUF2194"/>
    <property type="match status" value="1"/>
</dbReference>
<reference evidence="1 2" key="1">
    <citation type="submission" date="2020-04" db="EMBL/GenBank/DDBJ databases">
        <authorList>
            <person name="Hitch T.C.A."/>
            <person name="Wylensek D."/>
            <person name="Clavel T."/>
        </authorList>
    </citation>
    <scope>NUCLEOTIDE SEQUENCE [LARGE SCALE GENOMIC DNA]</scope>
    <source>
        <strain evidence="1 2">PG-130-P53-12</strain>
    </source>
</reference>
<organism evidence="1 2">
    <name type="scientific">Selenomonas bovis</name>
    <dbReference type="NCBI Taxonomy" id="416586"/>
    <lineage>
        <taxon>Bacteria</taxon>
        <taxon>Bacillati</taxon>
        <taxon>Bacillota</taxon>
        <taxon>Negativicutes</taxon>
        <taxon>Selenomonadales</taxon>
        <taxon>Selenomonadaceae</taxon>
        <taxon>Selenomonas</taxon>
    </lineage>
</organism>
<accession>A0A848B2A7</accession>
<dbReference type="Proteomes" id="UP000543804">
    <property type="component" value="Unassembled WGS sequence"/>
</dbReference>
<name>A0A848B2A7_9FIRM</name>
<dbReference type="InterPro" id="IPR011330">
    <property type="entry name" value="Glyco_hydro/deAcase_b/a-brl"/>
</dbReference>
<proteinExistence type="predicted"/>
<evidence type="ECO:0000313" key="1">
    <source>
        <dbReference type="EMBL" id="NMD98379.1"/>
    </source>
</evidence>
<dbReference type="EMBL" id="JABAFA010000004">
    <property type="protein sequence ID" value="NMD98379.1"/>
    <property type="molecule type" value="Genomic_DNA"/>
</dbReference>
<dbReference type="InterPro" id="IPR018695">
    <property type="entry name" value="DUF2194"/>
</dbReference>
<dbReference type="Gene3D" id="3.20.20.370">
    <property type="entry name" value="Glycoside hydrolase/deacetylase"/>
    <property type="match status" value="1"/>
</dbReference>
<dbReference type="CDD" id="cd10924">
    <property type="entry name" value="CE4_COG4878"/>
    <property type="match status" value="1"/>
</dbReference>
<sequence length="610" mass="68016">MNKRGMYLIFLAVLLLGCFFQYLRMDGFLHLGALRNFAAVERAKQQPWAEADAIARDRYLIFYDPEDVASMFARHNVERLLAQQKKDYESHPLREAVEIPQETRGVIFATGRVGVAASLSAALSYAAAGGTVLFTQRLEAADNTAPFTAETREALGLASIGGAADTLGVRFPTDFLVGVQGKTFDNGIYETQANAVTLAPDAVVDMESAAGVPLLWHHTYGAGEVIAYNGAERDDKTNRGVLAAMLAHCGEDAVYPVVGVKLFFIDDFPAPTPEGDFSKIYEETGLSTAEFYRENWWPWMQENARRFNLKYTGLIIETYNDQVKGPFRPLGGRAARDNVIVYGRELLKMGGELGLHGYNHQSLAPAGYGQGELEYVPWASQADMTEAMQELARYVSELYPGYAFRTYVPPSNILSPEGYAAVREAFPDVRIFASLYDGLSPESYYQDYERRADGTYAIPRVSAGYAPDGPTQWAVYSLVNELGVFSHFVHPDEMFYEESRDKTWAQLQQGMEAFLGDMSAACPWLTPVTASESLPYFDDYFALDYRVKRTPAYLELHAWNHAGEVRFLLRSSRVLDHAEGCTAEPVAESVYLVRLAGEAARLYWRTEEDA</sequence>
<evidence type="ECO:0000313" key="2">
    <source>
        <dbReference type="Proteomes" id="UP000543804"/>
    </source>
</evidence>
<dbReference type="GO" id="GO:0005975">
    <property type="term" value="P:carbohydrate metabolic process"/>
    <property type="evidence" value="ECO:0007669"/>
    <property type="project" value="InterPro"/>
</dbReference>
<dbReference type="RefSeq" id="WP_170077113.1">
    <property type="nucleotide sequence ID" value="NZ_JABAFA010000004.1"/>
</dbReference>
<protein>
    <submittedName>
        <fullName evidence="1">DUF2194 domain-containing protein</fullName>
    </submittedName>
</protein>
<keyword evidence="2" id="KW-1185">Reference proteome</keyword>
<dbReference type="PROSITE" id="PS51257">
    <property type="entry name" value="PROKAR_LIPOPROTEIN"/>
    <property type="match status" value="1"/>
</dbReference>
<gene>
    <name evidence="1" type="ORF">HF878_02620</name>
</gene>